<dbReference type="EMBL" id="JANPWB010000001">
    <property type="protein sequence ID" value="KAJ1216370.1"/>
    <property type="molecule type" value="Genomic_DNA"/>
</dbReference>
<feature type="compositionally biased region" description="Basic and acidic residues" evidence="1">
    <location>
        <begin position="28"/>
        <end position="49"/>
    </location>
</feature>
<evidence type="ECO:0000256" key="1">
    <source>
        <dbReference type="SAM" id="MobiDB-lite"/>
    </source>
</evidence>
<feature type="compositionally biased region" description="Acidic residues" evidence="1">
    <location>
        <begin position="67"/>
        <end position="80"/>
    </location>
</feature>
<organism evidence="2 3">
    <name type="scientific">Pleurodeles waltl</name>
    <name type="common">Iberian ribbed newt</name>
    <dbReference type="NCBI Taxonomy" id="8319"/>
    <lineage>
        <taxon>Eukaryota</taxon>
        <taxon>Metazoa</taxon>
        <taxon>Chordata</taxon>
        <taxon>Craniata</taxon>
        <taxon>Vertebrata</taxon>
        <taxon>Euteleostomi</taxon>
        <taxon>Amphibia</taxon>
        <taxon>Batrachia</taxon>
        <taxon>Caudata</taxon>
        <taxon>Salamandroidea</taxon>
        <taxon>Salamandridae</taxon>
        <taxon>Pleurodelinae</taxon>
        <taxon>Pleurodeles</taxon>
    </lineage>
</organism>
<name>A0AAV7WUA9_PLEWA</name>
<accession>A0AAV7WUA9</accession>
<keyword evidence="3" id="KW-1185">Reference proteome</keyword>
<protein>
    <submittedName>
        <fullName evidence="2">Uncharacterized protein</fullName>
    </submittedName>
</protein>
<evidence type="ECO:0000313" key="3">
    <source>
        <dbReference type="Proteomes" id="UP001066276"/>
    </source>
</evidence>
<gene>
    <name evidence="2" type="ORF">NDU88_003973</name>
</gene>
<feature type="region of interest" description="Disordered" evidence="1">
    <location>
        <begin position="28"/>
        <end position="52"/>
    </location>
</feature>
<comment type="caution">
    <text evidence="2">The sequence shown here is derived from an EMBL/GenBank/DDBJ whole genome shotgun (WGS) entry which is preliminary data.</text>
</comment>
<evidence type="ECO:0000313" key="2">
    <source>
        <dbReference type="EMBL" id="KAJ1216370.1"/>
    </source>
</evidence>
<reference evidence="2" key="1">
    <citation type="journal article" date="2022" name="bioRxiv">
        <title>Sequencing and chromosome-scale assembly of the giantPleurodeles waltlgenome.</title>
        <authorList>
            <person name="Brown T."/>
            <person name="Elewa A."/>
            <person name="Iarovenko S."/>
            <person name="Subramanian E."/>
            <person name="Araus A.J."/>
            <person name="Petzold A."/>
            <person name="Susuki M."/>
            <person name="Suzuki K.-i.T."/>
            <person name="Hayashi T."/>
            <person name="Toyoda A."/>
            <person name="Oliveira C."/>
            <person name="Osipova E."/>
            <person name="Leigh N.D."/>
            <person name="Simon A."/>
            <person name="Yun M.H."/>
        </authorList>
    </citation>
    <scope>NUCLEOTIDE SEQUENCE</scope>
    <source>
        <strain evidence="2">20211129_DDA</strain>
        <tissue evidence="2">Liver</tissue>
    </source>
</reference>
<feature type="region of interest" description="Disordered" evidence="1">
    <location>
        <begin position="65"/>
        <end position="98"/>
    </location>
</feature>
<dbReference type="Proteomes" id="UP001066276">
    <property type="component" value="Chromosome 1_1"/>
</dbReference>
<proteinExistence type="predicted"/>
<sequence>MRDYELQEGKGGAKGQKRMLVILNKAMEEESHKEEEKQDEFQDLQKEGQDTTSVFLRTKRVTKLDDDMQEEEAEDEESWSEEWWLSPDPVESLGYGGE</sequence>
<dbReference type="AlphaFoldDB" id="A0AAV7WUA9"/>